<protein>
    <submittedName>
        <fullName evidence="1">Archaeal PaREP1/PaREP8 family</fullName>
    </submittedName>
</protein>
<sequence length="88" mass="9649">MEKAVPRVSTTKVVKLSQMLEDVGYAGLWQSTVLALELHDYHHHGLDPYIALSKFRDTDEVAIAVVGLVREIAKSNAPVCQTSWATAA</sequence>
<accession>H6QB74</accession>
<evidence type="ECO:0000313" key="2">
    <source>
        <dbReference type="Proteomes" id="UP000009062"/>
    </source>
</evidence>
<gene>
    <name evidence="1" type="ordered locus">Pogu_2044</name>
</gene>
<dbReference type="HOGENOM" id="CLU_2461901_0_0_2"/>
<dbReference type="Proteomes" id="UP000009062">
    <property type="component" value="Chromosome"/>
</dbReference>
<evidence type="ECO:0000313" key="1">
    <source>
        <dbReference type="EMBL" id="AFA40071.1"/>
    </source>
</evidence>
<name>H6QB74_PYROT</name>
<dbReference type="EMBL" id="CP003316">
    <property type="protein sequence ID" value="AFA40071.1"/>
    <property type="molecule type" value="Genomic_DNA"/>
</dbReference>
<dbReference type="eggNOG" id="arCOG03712">
    <property type="taxonomic scope" value="Archaea"/>
</dbReference>
<dbReference type="KEGG" id="pog:Pogu_2044"/>
<keyword evidence="2" id="KW-1185">Reference proteome</keyword>
<organism evidence="1 2">
    <name type="scientific">Pyrobaculum oguniense (strain DSM 13380 / JCM 10595 / TE7)</name>
    <dbReference type="NCBI Taxonomy" id="698757"/>
    <lineage>
        <taxon>Archaea</taxon>
        <taxon>Thermoproteota</taxon>
        <taxon>Thermoprotei</taxon>
        <taxon>Thermoproteales</taxon>
        <taxon>Thermoproteaceae</taxon>
        <taxon>Pyrobaculum</taxon>
    </lineage>
</organism>
<proteinExistence type="predicted"/>
<dbReference type="AlphaFoldDB" id="H6QB74"/>
<reference evidence="1 2" key="1">
    <citation type="journal article" date="2012" name="Stand. Genomic Sci.">
        <title>Complete genome sequence of Pyrobaculum oguniense.</title>
        <authorList>
            <person name="Bernick D.L."/>
            <person name="Karplus K."/>
            <person name="Lui L.M."/>
            <person name="Coker J.K."/>
            <person name="Murphy J.N."/>
            <person name="Chan P.P."/>
            <person name="Cozen A.E."/>
            <person name="Lowe T.M."/>
        </authorList>
    </citation>
    <scope>NUCLEOTIDE SEQUENCE [LARGE SCALE GENOMIC DNA]</scope>
    <source>
        <strain evidence="1 2">TE7</strain>
    </source>
</reference>